<protein>
    <submittedName>
        <fullName evidence="5">Helix-turn-helix transcriptional regulator</fullName>
    </submittedName>
</protein>
<dbReference type="PANTHER" id="PTHR43280">
    <property type="entry name" value="ARAC-FAMILY TRANSCRIPTIONAL REGULATOR"/>
    <property type="match status" value="1"/>
</dbReference>
<proteinExistence type="predicted"/>
<keyword evidence="6" id="KW-1185">Reference proteome</keyword>
<gene>
    <name evidence="5" type="ORF">CWS31_001295</name>
</gene>
<dbReference type="PROSITE" id="PS01124">
    <property type="entry name" value="HTH_ARAC_FAMILY_2"/>
    <property type="match status" value="1"/>
</dbReference>
<evidence type="ECO:0000256" key="1">
    <source>
        <dbReference type="ARBA" id="ARBA00023015"/>
    </source>
</evidence>
<dbReference type="RefSeq" id="WP_148747636.1">
    <property type="nucleotide sequence ID" value="NZ_PJAI02000001.1"/>
</dbReference>
<evidence type="ECO:0000313" key="6">
    <source>
        <dbReference type="Proteomes" id="UP000815846"/>
    </source>
</evidence>
<dbReference type="InterPro" id="IPR009057">
    <property type="entry name" value="Homeodomain-like_sf"/>
</dbReference>
<dbReference type="PANTHER" id="PTHR43280:SF34">
    <property type="entry name" value="ARAC-FAMILY TRANSCRIPTIONAL REGULATOR"/>
    <property type="match status" value="1"/>
</dbReference>
<evidence type="ECO:0000313" key="5">
    <source>
        <dbReference type="EMBL" id="TYK67198.1"/>
    </source>
</evidence>
<evidence type="ECO:0000256" key="2">
    <source>
        <dbReference type="ARBA" id="ARBA00023125"/>
    </source>
</evidence>
<dbReference type="Pfam" id="PF12833">
    <property type="entry name" value="HTH_18"/>
    <property type="match status" value="1"/>
</dbReference>
<keyword evidence="1" id="KW-0805">Transcription regulation</keyword>
<dbReference type="Proteomes" id="UP000815846">
    <property type="component" value="Unassembled WGS sequence"/>
</dbReference>
<dbReference type="Gene3D" id="1.10.10.60">
    <property type="entry name" value="Homeodomain-like"/>
    <property type="match status" value="2"/>
</dbReference>
<dbReference type="EMBL" id="PJAI02000001">
    <property type="protein sequence ID" value="TYK67198.1"/>
    <property type="molecule type" value="Genomic_DNA"/>
</dbReference>
<accession>A0ABY3N128</accession>
<reference evidence="5 6" key="1">
    <citation type="submission" date="2019-08" db="EMBL/GenBank/DDBJ databases">
        <title>Microbe sample from Colwellia echini.</title>
        <authorList>
            <person name="Christiansen L."/>
            <person name="Pathiraja D."/>
            <person name="Schultz-Johansen M."/>
            <person name="Choi I.-G."/>
            <person name="Stougaard P."/>
        </authorList>
    </citation>
    <scope>NUCLEOTIDE SEQUENCE [LARGE SCALE GENOMIC DNA]</scope>
    <source>
        <strain evidence="5 6">A3</strain>
    </source>
</reference>
<keyword evidence="2" id="KW-0238">DNA-binding</keyword>
<organism evidence="5 6">
    <name type="scientific">Colwellia echini</name>
    <dbReference type="NCBI Taxonomy" id="1982103"/>
    <lineage>
        <taxon>Bacteria</taxon>
        <taxon>Pseudomonadati</taxon>
        <taxon>Pseudomonadota</taxon>
        <taxon>Gammaproteobacteria</taxon>
        <taxon>Alteromonadales</taxon>
        <taxon>Colwelliaceae</taxon>
        <taxon>Colwellia</taxon>
    </lineage>
</organism>
<dbReference type="SMART" id="SM00342">
    <property type="entry name" value="HTH_ARAC"/>
    <property type="match status" value="1"/>
</dbReference>
<evidence type="ECO:0000259" key="4">
    <source>
        <dbReference type="PROSITE" id="PS01124"/>
    </source>
</evidence>
<dbReference type="InterPro" id="IPR018060">
    <property type="entry name" value="HTH_AraC"/>
</dbReference>
<name>A0ABY3N128_9GAMM</name>
<feature type="domain" description="HTH araC/xylS-type" evidence="4">
    <location>
        <begin position="182"/>
        <end position="280"/>
    </location>
</feature>
<dbReference type="SUPFAM" id="SSF46689">
    <property type="entry name" value="Homeodomain-like"/>
    <property type="match status" value="2"/>
</dbReference>
<evidence type="ECO:0000256" key="3">
    <source>
        <dbReference type="ARBA" id="ARBA00023163"/>
    </source>
</evidence>
<sequence>MNDKQVYCEPFCIEQGYQFEIHKVQYEEDMPYSCFMHFHEVHELILFEKIEGNYFYSQGESKLQDHDIVYTPALETHDFELKNTSKSWYIIQFIPEVFDDGELKKIANSFERGQHLRLSNEHLAIVKSQVEWLHQSYTDNPLSSISVTLLRLLILWIAEHANQVDPPNTLPIYSSSGYKKLSPVIDLFRKNNCVELTLPEAAKMCFVSPSHFSRLFKKIFRCNFTEYSLRHKLYSAARLISQTERSITDISYELLFSNPSHFISQFKKQFKATPFQYRLNVKNRTRNFDK</sequence>
<keyword evidence="3" id="KW-0804">Transcription</keyword>
<comment type="caution">
    <text evidence="5">The sequence shown here is derived from an EMBL/GenBank/DDBJ whole genome shotgun (WGS) entry which is preliminary data.</text>
</comment>